<comment type="caution">
    <text evidence="1">The sequence shown here is derived from an EMBL/GenBank/DDBJ whole genome shotgun (WGS) entry which is preliminary data.</text>
</comment>
<dbReference type="EMBL" id="JAGPYM010000005">
    <property type="protein sequence ID" value="KAH6894436.1"/>
    <property type="molecule type" value="Genomic_DNA"/>
</dbReference>
<dbReference type="InterPro" id="IPR036047">
    <property type="entry name" value="F-box-like_dom_sf"/>
</dbReference>
<dbReference type="SUPFAM" id="SSF81383">
    <property type="entry name" value="F-box domain"/>
    <property type="match status" value="1"/>
</dbReference>
<gene>
    <name evidence="1" type="ORF">B0T10DRAFT_252027</name>
</gene>
<accession>A0A9P9AQ50</accession>
<evidence type="ECO:0008006" key="3">
    <source>
        <dbReference type="Google" id="ProtNLM"/>
    </source>
</evidence>
<evidence type="ECO:0000313" key="1">
    <source>
        <dbReference type="EMBL" id="KAH6894436.1"/>
    </source>
</evidence>
<evidence type="ECO:0000313" key="2">
    <source>
        <dbReference type="Proteomes" id="UP000777438"/>
    </source>
</evidence>
<sequence length="929" mass="103805">MVFPTFGQVCAFCGAAPFDPNQRADSELEDLDEWELYDETVLPTEETVWMGDTQLIGENPNSERPNKVFLSGPARDEGFGHFTVLPNENDWVPIEEVGTFATYSWSEDQRLFVPCHAACVCILAKTLQPHHLDLELLYQAVKSCFGGYGTRLSLKLNYGGVVKALVPEWQTTRGTEVFASPPFPSPKFDAYYSSLALPYDPEVYKSNLISGVTNGRFDVFSRLAPELLLRIMEYLDMPSTIRWRTASRAAAMVTLGNFFWKMAVSRDMPWVYDHPELQAGDSRSTIDWKAMYAGLHHGSRIVEPPAFSRLASLDPFHSLTNRKPFNSLANRKRIWEICSQITEVYLRIMKNAEKQISSSAEILVDAVSTPMPRLVSPESTATTLVSASLFEHLSDLQAAQPVLSSSWSEDGYLLRIDAHHGPSDALGSSNDQNKVRIPENDWLTGFVITTKKVDLGRLHLEARKVVGVRYLFVRQSPVQHGRSEGDQRLIYVSDNHFVVGFSFRISLETGSLESLALLQQLLEKAPGWTESRLSGPGSETLCSMPRFLWKDGFPRPELRPCPYEDTLFTRDDLDLCPIEALILEDSEKRLSDIVALSADVHMRMFQVQYADGSRRSIGSSCHALKSLPIDGAGGERVVMMFLPYASREIMGIRFATNRGRQLVLGWPSRVEARYPPSHLGEHPLMGICSFWKNHDSLDRPQPSPGKVYSLVPSLDIATSNPSILDLHGLCWEPIAPPESITRFGPIYGAISTDFTTFYSKVVVSWLDCSRPLHSVTVAMCNAVKSPWMPLCSLAFTYADTGECAAIGPTEFPSEEEPRTQAGIKEEYDASTWTVNGSKMTLMKIWLSHDKSLRAMQFVAENGLTSPKWGLDTKGNEDEVLVEIGFSADAGDDQAVGIAVYMMSMMRTTGPEEEILLSAFQALQDDHMYR</sequence>
<dbReference type="AlphaFoldDB" id="A0A9P9AQ50"/>
<proteinExistence type="predicted"/>
<organism evidence="1 2">
    <name type="scientific">Thelonectria olida</name>
    <dbReference type="NCBI Taxonomy" id="1576542"/>
    <lineage>
        <taxon>Eukaryota</taxon>
        <taxon>Fungi</taxon>
        <taxon>Dikarya</taxon>
        <taxon>Ascomycota</taxon>
        <taxon>Pezizomycotina</taxon>
        <taxon>Sordariomycetes</taxon>
        <taxon>Hypocreomycetidae</taxon>
        <taxon>Hypocreales</taxon>
        <taxon>Nectriaceae</taxon>
        <taxon>Thelonectria</taxon>
    </lineage>
</organism>
<dbReference type="OrthoDB" id="9984533at2759"/>
<reference evidence="1 2" key="1">
    <citation type="journal article" date="2021" name="Nat. Commun.">
        <title>Genetic determinants of endophytism in the Arabidopsis root mycobiome.</title>
        <authorList>
            <person name="Mesny F."/>
            <person name="Miyauchi S."/>
            <person name="Thiergart T."/>
            <person name="Pickel B."/>
            <person name="Atanasova L."/>
            <person name="Karlsson M."/>
            <person name="Huettel B."/>
            <person name="Barry K.W."/>
            <person name="Haridas S."/>
            <person name="Chen C."/>
            <person name="Bauer D."/>
            <person name="Andreopoulos W."/>
            <person name="Pangilinan J."/>
            <person name="LaButti K."/>
            <person name="Riley R."/>
            <person name="Lipzen A."/>
            <person name="Clum A."/>
            <person name="Drula E."/>
            <person name="Henrissat B."/>
            <person name="Kohler A."/>
            <person name="Grigoriev I.V."/>
            <person name="Martin F.M."/>
            <person name="Hacquard S."/>
        </authorList>
    </citation>
    <scope>NUCLEOTIDE SEQUENCE [LARGE SCALE GENOMIC DNA]</scope>
    <source>
        <strain evidence="1 2">MPI-CAGE-CH-0241</strain>
    </source>
</reference>
<keyword evidence="2" id="KW-1185">Reference proteome</keyword>
<name>A0A9P9AQ50_9HYPO</name>
<protein>
    <recommendedName>
        <fullName evidence="3">F-box domain-containing protein</fullName>
    </recommendedName>
</protein>
<dbReference type="Proteomes" id="UP000777438">
    <property type="component" value="Unassembled WGS sequence"/>
</dbReference>
<dbReference type="Gene3D" id="1.20.1280.50">
    <property type="match status" value="1"/>
</dbReference>